<dbReference type="GO" id="GO:0006508">
    <property type="term" value="P:proteolysis"/>
    <property type="evidence" value="ECO:0007669"/>
    <property type="project" value="InterPro"/>
</dbReference>
<dbReference type="GO" id="GO:0016805">
    <property type="term" value="F:dipeptidase activity"/>
    <property type="evidence" value="ECO:0007669"/>
    <property type="project" value="InterPro"/>
</dbReference>
<dbReference type="PANTHER" id="PTHR12994:SF17">
    <property type="entry name" value="LD30995P"/>
    <property type="match status" value="1"/>
</dbReference>
<dbReference type="InterPro" id="IPR005322">
    <property type="entry name" value="Peptidase_C69"/>
</dbReference>
<evidence type="ECO:0000313" key="1">
    <source>
        <dbReference type="EMBL" id="SVA09803.1"/>
    </source>
</evidence>
<dbReference type="AlphaFoldDB" id="A0A381T7R3"/>
<organism evidence="1">
    <name type="scientific">marine metagenome</name>
    <dbReference type="NCBI Taxonomy" id="408172"/>
    <lineage>
        <taxon>unclassified sequences</taxon>
        <taxon>metagenomes</taxon>
        <taxon>ecological metagenomes</taxon>
    </lineage>
</organism>
<protein>
    <submittedName>
        <fullName evidence="1">Uncharacterized protein</fullName>
    </submittedName>
</protein>
<dbReference type="PANTHER" id="PTHR12994">
    <property type="entry name" value="SECERNIN"/>
    <property type="match status" value="1"/>
</dbReference>
<sequence length="445" mass="48636">VNTAQTSLPGNVSWLESCDTMVALGSATHGRNTVFAKNSDRPQEEAQPLVMVAGSDHSGGFSGTQFVDVPQVGHTYRHVGSKPYWCAGYEHGFNEHQVVIGNEALPSLLKEAKTPKLVGMEALRIALERSRSAEEAVDVITCLVSEFGQGKFANDDGVRTYDNIYLIADPASAYVVECVGHDWAVSKIHNFRSISNVSQIRNDAEKVSSGAEAHAVRERLFDSALGEEFSFAKVFGDPNNSVSGTKRQCRSESLLSRREGKLDVRSMMQVLSDHSDGENPEEPPMSDIQGDVSICLHRTSGESMGASTASLIADLCATGERLPVYWTGMYSPCMTVFMPMFIEGDLPSVLSVGGQMESHDSPWWDFYRLTHYGMKAGIEARAGIRSELSALQTELFGSAYEIARQGRDLAANGEIVALRSLLTKYMFENTRQVISKVKSMVPVNV</sequence>
<reference evidence="1" key="1">
    <citation type="submission" date="2018-05" db="EMBL/GenBank/DDBJ databases">
        <authorList>
            <person name="Lanie J.A."/>
            <person name="Ng W.-L."/>
            <person name="Kazmierczak K.M."/>
            <person name="Andrzejewski T.M."/>
            <person name="Davidsen T.M."/>
            <person name="Wayne K.J."/>
            <person name="Tettelin H."/>
            <person name="Glass J.I."/>
            <person name="Rusch D."/>
            <person name="Podicherti R."/>
            <person name="Tsui H.-C.T."/>
            <person name="Winkler M.E."/>
        </authorList>
    </citation>
    <scope>NUCLEOTIDE SEQUENCE</scope>
</reference>
<accession>A0A381T7R3</accession>
<dbReference type="EMBL" id="UINC01003854">
    <property type="protein sequence ID" value="SVA09803.1"/>
    <property type="molecule type" value="Genomic_DNA"/>
</dbReference>
<name>A0A381T7R3_9ZZZZ</name>
<gene>
    <name evidence="1" type="ORF">METZ01_LOCUS62657</name>
</gene>
<dbReference type="Gene3D" id="3.60.60.10">
    <property type="entry name" value="Penicillin V Acylase, Chain A"/>
    <property type="match status" value="1"/>
</dbReference>
<feature type="non-terminal residue" evidence="1">
    <location>
        <position position="1"/>
    </location>
</feature>
<proteinExistence type="predicted"/>
<dbReference type="GO" id="GO:0070004">
    <property type="term" value="F:cysteine-type exopeptidase activity"/>
    <property type="evidence" value="ECO:0007669"/>
    <property type="project" value="InterPro"/>
</dbReference>